<evidence type="ECO:0000256" key="4">
    <source>
        <dbReference type="ARBA" id="ARBA00022840"/>
    </source>
</evidence>
<evidence type="ECO:0000259" key="6">
    <source>
        <dbReference type="PROSITE" id="PS51198"/>
    </source>
</evidence>
<reference evidence="8" key="1">
    <citation type="journal article" date="2019" name="Int. J. Syst. Evol. Microbiol.">
        <title>The Global Catalogue of Microorganisms (GCM) 10K type strain sequencing project: providing services to taxonomists for standard genome sequencing and annotation.</title>
        <authorList>
            <consortium name="The Broad Institute Genomics Platform"/>
            <consortium name="The Broad Institute Genome Sequencing Center for Infectious Disease"/>
            <person name="Wu L."/>
            <person name="Ma J."/>
        </authorList>
    </citation>
    <scope>NUCLEOTIDE SEQUENCE [LARGE SCALE GENOMIC DNA]</scope>
    <source>
        <strain evidence="8">CGMCC 4.7241</strain>
    </source>
</reference>
<dbReference type="InterPro" id="IPR000212">
    <property type="entry name" value="DNA_helicase_UvrD/REP"/>
</dbReference>
<evidence type="ECO:0000256" key="2">
    <source>
        <dbReference type="ARBA" id="ARBA00022801"/>
    </source>
</evidence>
<organism evidence="7 8">
    <name type="scientific">Tenggerimyces flavus</name>
    <dbReference type="NCBI Taxonomy" id="1708749"/>
    <lineage>
        <taxon>Bacteria</taxon>
        <taxon>Bacillati</taxon>
        <taxon>Actinomycetota</taxon>
        <taxon>Actinomycetes</taxon>
        <taxon>Propionibacteriales</taxon>
        <taxon>Nocardioidaceae</taxon>
        <taxon>Tenggerimyces</taxon>
    </lineage>
</organism>
<gene>
    <name evidence="7" type="ORF">ACFOUW_19905</name>
</gene>
<feature type="binding site" evidence="5">
    <location>
        <begin position="212"/>
        <end position="219"/>
    </location>
    <ligand>
        <name>ATP</name>
        <dbReference type="ChEBI" id="CHEBI:30616"/>
    </ligand>
</feature>
<name>A0ABV7YEQ3_9ACTN</name>
<dbReference type="PANTHER" id="PTHR11070">
    <property type="entry name" value="UVRD / RECB / PCRA DNA HELICASE FAMILY MEMBER"/>
    <property type="match status" value="1"/>
</dbReference>
<protein>
    <submittedName>
        <fullName evidence="7">HelD family protein</fullName>
    </submittedName>
</protein>
<keyword evidence="3 5" id="KW-0347">Helicase</keyword>
<accession>A0ABV7YEQ3</accession>
<dbReference type="Proteomes" id="UP001595699">
    <property type="component" value="Unassembled WGS sequence"/>
</dbReference>
<dbReference type="RefSeq" id="WP_307782513.1">
    <property type="nucleotide sequence ID" value="NZ_JAFBCM010000001.1"/>
</dbReference>
<feature type="domain" description="UvrD-like helicase ATP-binding" evidence="6">
    <location>
        <begin position="191"/>
        <end position="563"/>
    </location>
</feature>
<dbReference type="PROSITE" id="PS51198">
    <property type="entry name" value="UVRD_HELICASE_ATP_BIND"/>
    <property type="match status" value="1"/>
</dbReference>
<dbReference type="InterPro" id="IPR014016">
    <property type="entry name" value="UvrD-like_ATP-bd"/>
</dbReference>
<evidence type="ECO:0000256" key="5">
    <source>
        <dbReference type="PROSITE-ProRule" id="PRU00560"/>
    </source>
</evidence>
<evidence type="ECO:0000256" key="1">
    <source>
        <dbReference type="ARBA" id="ARBA00022741"/>
    </source>
</evidence>
<comment type="caution">
    <text evidence="7">The sequence shown here is derived from an EMBL/GenBank/DDBJ whole genome shotgun (WGS) entry which is preliminary data.</text>
</comment>
<dbReference type="EMBL" id="JBHRZH010000017">
    <property type="protein sequence ID" value="MFC3763116.1"/>
    <property type="molecule type" value="Genomic_DNA"/>
</dbReference>
<dbReference type="Gene3D" id="3.40.50.300">
    <property type="entry name" value="P-loop containing nucleotide triphosphate hydrolases"/>
    <property type="match status" value="3"/>
</dbReference>
<keyword evidence="8" id="KW-1185">Reference proteome</keyword>
<dbReference type="Pfam" id="PF13245">
    <property type="entry name" value="AAA_19"/>
    <property type="match status" value="1"/>
</dbReference>
<proteinExistence type="predicted"/>
<dbReference type="PANTHER" id="PTHR11070:SF45">
    <property type="entry name" value="DNA 3'-5' HELICASE"/>
    <property type="match status" value="1"/>
</dbReference>
<dbReference type="InterPro" id="IPR027417">
    <property type="entry name" value="P-loop_NTPase"/>
</dbReference>
<keyword evidence="2 5" id="KW-0378">Hydrolase</keyword>
<sequence>MGRTTSSAQDEIDKEQQYVDRVYERLGGMVERAAAVGQEGRQRGLLDYTGEIKEDDYRSLFERDVLVDHAVRRLAVLDAQREGLVFGRLDQREGVVRYVGRIGVRDEEQEPLVLDWRAPAASVFYQATPVRPQGVIRRRVLRCLGQRVTGVEDDLLDPDAAPEDLVVVGDGALMAALTAARGQQMRDIVATIQQEQDLIIRAPSFGATLIGGGPGTGKTVVALHRAAYLLYTERRRISGGGVLVVGPSSVFMSYIERVLPSLGEHEATLRSLGELVDGVAATRRDSSAAAAVKGSLRMRRVLGRAVRDGAPGTPQEFRIYAGGLIRRLDARALDRVRIDVLRRGAQRNRGRAEATRTLLAALWSQGPSGRSRSEFDDEVENSAAFGAFLDAWWPMLSPSVVFGWLADPDRLGSYAKGTLSPAEVSTLLASWDGAKEPSIEDVPLLDEIDSLLGEVPRTGPEREPWDDFGDVPELKSAFDRQVRPEHSVRNDGYAHVLVDEAQDLSPMQWRMVGRRGRHGSWTIVGDPAQSSWPDAPEATSALDAALGRRERRQFTLHTNYRNSAEIFAVAGRVIRQEFPTLELPNAVRTTGISPTHVAAEESSLPSSVGAAVRGLLAEVAGTVGVIVATHRVEQAGDWLDGLDDERVSVVTALASKGLEYDGVVVVEPAEIVAESTTGIRTLYVVLTRATQRLITVGAEGVWSG</sequence>
<keyword evidence="4 5" id="KW-0067">ATP-binding</keyword>
<keyword evidence="1 5" id="KW-0547">Nucleotide-binding</keyword>
<evidence type="ECO:0000256" key="3">
    <source>
        <dbReference type="ARBA" id="ARBA00022806"/>
    </source>
</evidence>
<evidence type="ECO:0000313" key="8">
    <source>
        <dbReference type="Proteomes" id="UP001595699"/>
    </source>
</evidence>
<dbReference type="SUPFAM" id="SSF52540">
    <property type="entry name" value="P-loop containing nucleoside triphosphate hydrolases"/>
    <property type="match status" value="1"/>
</dbReference>
<evidence type="ECO:0000313" key="7">
    <source>
        <dbReference type="EMBL" id="MFC3763116.1"/>
    </source>
</evidence>